<dbReference type="SUPFAM" id="SSF52540">
    <property type="entry name" value="P-loop containing nucleoside triphosphate hydrolases"/>
    <property type="match status" value="1"/>
</dbReference>
<comment type="caution">
    <text evidence="1">The sequence shown here is derived from an EMBL/GenBank/DDBJ whole genome shotgun (WGS) entry which is preliminary data.</text>
</comment>
<dbReference type="Proteomes" id="UP000019478">
    <property type="component" value="Unassembled WGS sequence"/>
</dbReference>
<dbReference type="RefSeq" id="XP_007732657.1">
    <property type="nucleotide sequence ID" value="XM_007734467.1"/>
</dbReference>
<dbReference type="STRING" id="1182542.W9Y4G4"/>
<name>W9Y4G4_9EURO</name>
<dbReference type="HOGENOM" id="CLU_986950_0_0_1"/>
<sequence>MREEFVINLTLNIGQLGLQADTGTGIGAFSGLTGFIAVATALGVTVENARDAVQVLTNTRERWLLVLDNADDPETDYQTLLPSGKDGTVIITSRMTDCQRYSTIGAVTVGCLTTEELTELLLKASGTYPSRSSSSSQDATRVISILESHTLAIIQAGAFIAAGHCKLVEFVKRFQQHPQQILRYRPRQAISRYGDIYATFEASIAILEKGERGTDASHLLDVLSMLHFSPVPIKIFEDAWNGAVQLQMSQTQKLQLGSTYLTGWQTQTLPLPEFVGPPGYKE</sequence>
<dbReference type="GeneID" id="19168457"/>
<organism evidence="1 2">
    <name type="scientific">Capronia epimyces CBS 606.96</name>
    <dbReference type="NCBI Taxonomy" id="1182542"/>
    <lineage>
        <taxon>Eukaryota</taxon>
        <taxon>Fungi</taxon>
        <taxon>Dikarya</taxon>
        <taxon>Ascomycota</taxon>
        <taxon>Pezizomycotina</taxon>
        <taxon>Eurotiomycetes</taxon>
        <taxon>Chaetothyriomycetidae</taxon>
        <taxon>Chaetothyriales</taxon>
        <taxon>Herpotrichiellaceae</taxon>
        <taxon>Capronia</taxon>
    </lineage>
</organism>
<dbReference type="AlphaFoldDB" id="W9Y4G4"/>
<dbReference type="eggNOG" id="KOG1840">
    <property type="taxonomic scope" value="Eukaryota"/>
</dbReference>
<accession>W9Y4G4</accession>
<proteinExistence type="predicted"/>
<evidence type="ECO:0000313" key="1">
    <source>
        <dbReference type="EMBL" id="EXJ87378.1"/>
    </source>
</evidence>
<gene>
    <name evidence="1" type="ORF">A1O3_04337</name>
</gene>
<reference evidence="1 2" key="1">
    <citation type="submission" date="2013-03" db="EMBL/GenBank/DDBJ databases">
        <title>The Genome Sequence of Capronia epimyces CBS 606.96.</title>
        <authorList>
            <consortium name="The Broad Institute Genomics Platform"/>
            <person name="Cuomo C."/>
            <person name="de Hoog S."/>
            <person name="Gorbushina A."/>
            <person name="Walker B."/>
            <person name="Young S.K."/>
            <person name="Zeng Q."/>
            <person name="Gargeya S."/>
            <person name="Fitzgerald M."/>
            <person name="Haas B."/>
            <person name="Abouelleil A."/>
            <person name="Allen A.W."/>
            <person name="Alvarado L."/>
            <person name="Arachchi H.M."/>
            <person name="Berlin A.M."/>
            <person name="Chapman S.B."/>
            <person name="Gainer-Dewar J."/>
            <person name="Goldberg J."/>
            <person name="Griggs A."/>
            <person name="Gujja S."/>
            <person name="Hansen M."/>
            <person name="Howarth C."/>
            <person name="Imamovic A."/>
            <person name="Ireland A."/>
            <person name="Larimer J."/>
            <person name="McCowan C."/>
            <person name="Murphy C."/>
            <person name="Pearson M."/>
            <person name="Poon T.W."/>
            <person name="Priest M."/>
            <person name="Roberts A."/>
            <person name="Saif S."/>
            <person name="Shea T."/>
            <person name="Sisk P."/>
            <person name="Sykes S."/>
            <person name="Wortman J."/>
            <person name="Nusbaum C."/>
            <person name="Birren B."/>
        </authorList>
    </citation>
    <scope>NUCLEOTIDE SEQUENCE [LARGE SCALE GENOMIC DNA]</scope>
    <source>
        <strain evidence="1 2">CBS 606.96</strain>
    </source>
</reference>
<protein>
    <submittedName>
        <fullName evidence="1">Uncharacterized protein</fullName>
    </submittedName>
</protein>
<dbReference type="OrthoDB" id="5086500at2759"/>
<evidence type="ECO:0000313" key="2">
    <source>
        <dbReference type="Proteomes" id="UP000019478"/>
    </source>
</evidence>
<dbReference type="InterPro" id="IPR027417">
    <property type="entry name" value="P-loop_NTPase"/>
</dbReference>
<dbReference type="EMBL" id="AMGY01000003">
    <property type="protein sequence ID" value="EXJ87378.1"/>
    <property type="molecule type" value="Genomic_DNA"/>
</dbReference>
<dbReference type="Gene3D" id="3.40.50.300">
    <property type="entry name" value="P-loop containing nucleotide triphosphate hydrolases"/>
    <property type="match status" value="1"/>
</dbReference>
<keyword evidence="2" id="KW-1185">Reference proteome</keyword>